<evidence type="ECO:0000313" key="2">
    <source>
        <dbReference type="Proteomes" id="UP000007305"/>
    </source>
</evidence>
<reference evidence="2" key="1">
    <citation type="journal article" date="2009" name="Science">
        <title>The B73 maize genome: complexity, diversity, and dynamics.</title>
        <authorList>
            <person name="Schnable P.S."/>
            <person name="Ware D."/>
            <person name="Fulton R.S."/>
            <person name="Stein J.C."/>
            <person name="Wei F."/>
            <person name="Pasternak S."/>
            <person name="Liang C."/>
            <person name="Zhang J."/>
            <person name="Fulton L."/>
            <person name="Graves T.A."/>
            <person name="Minx P."/>
            <person name="Reily A.D."/>
            <person name="Courtney L."/>
            <person name="Kruchowski S.S."/>
            <person name="Tomlinson C."/>
            <person name="Strong C."/>
            <person name="Delehaunty K."/>
            <person name="Fronick C."/>
            <person name="Courtney B."/>
            <person name="Rock S.M."/>
            <person name="Belter E."/>
            <person name="Du F."/>
            <person name="Kim K."/>
            <person name="Abbott R.M."/>
            <person name="Cotton M."/>
            <person name="Levy A."/>
            <person name="Marchetto P."/>
            <person name="Ochoa K."/>
            <person name="Jackson S.M."/>
            <person name="Gillam B."/>
            <person name="Chen W."/>
            <person name="Yan L."/>
            <person name="Higginbotham J."/>
            <person name="Cardenas M."/>
            <person name="Waligorski J."/>
            <person name="Applebaum E."/>
            <person name="Phelps L."/>
            <person name="Falcone J."/>
            <person name="Kanchi K."/>
            <person name="Thane T."/>
            <person name="Scimone A."/>
            <person name="Thane N."/>
            <person name="Henke J."/>
            <person name="Wang T."/>
            <person name="Ruppert J."/>
            <person name="Shah N."/>
            <person name="Rotter K."/>
            <person name="Hodges J."/>
            <person name="Ingenthron E."/>
            <person name="Cordes M."/>
            <person name="Kohlberg S."/>
            <person name="Sgro J."/>
            <person name="Delgado B."/>
            <person name="Mead K."/>
            <person name="Chinwalla A."/>
            <person name="Leonard S."/>
            <person name="Crouse K."/>
            <person name="Collura K."/>
            <person name="Kudrna D."/>
            <person name="Currie J."/>
            <person name="He R."/>
            <person name="Angelova A."/>
            <person name="Rajasekar S."/>
            <person name="Mueller T."/>
            <person name="Lomeli R."/>
            <person name="Scara G."/>
            <person name="Ko A."/>
            <person name="Delaney K."/>
            <person name="Wissotski M."/>
            <person name="Lopez G."/>
            <person name="Campos D."/>
            <person name="Braidotti M."/>
            <person name="Ashley E."/>
            <person name="Golser W."/>
            <person name="Kim H."/>
            <person name="Lee S."/>
            <person name="Lin J."/>
            <person name="Dujmic Z."/>
            <person name="Kim W."/>
            <person name="Talag J."/>
            <person name="Zuccolo A."/>
            <person name="Fan C."/>
            <person name="Sebastian A."/>
            <person name="Kramer M."/>
            <person name="Spiegel L."/>
            <person name="Nascimento L."/>
            <person name="Zutavern T."/>
            <person name="Miller B."/>
            <person name="Ambroise C."/>
            <person name="Muller S."/>
            <person name="Spooner W."/>
            <person name="Narechania A."/>
            <person name="Ren L."/>
            <person name="Wei S."/>
            <person name="Kumari S."/>
            <person name="Faga B."/>
            <person name="Levy M.J."/>
            <person name="McMahan L."/>
            <person name="Van Buren P."/>
            <person name="Vaughn M.W."/>
            <person name="Ying K."/>
            <person name="Yeh C.-T."/>
            <person name="Emrich S.J."/>
            <person name="Jia Y."/>
            <person name="Kalyanaraman A."/>
            <person name="Hsia A.-P."/>
            <person name="Barbazuk W.B."/>
            <person name="Baucom R.S."/>
            <person name="Brutnell T.P."/>
            <person name="Carpita N.C."/>
            <person name="Chaparro C."/>
            <person name="Chia J.-M."/>
            <person name="Deragon J.-M."/>
            <person name="Estill J.C."/>
            <person name="Fu Y."/>
            <person name="Jeddeloh J.A."/>
            <person name="Han Y."/>
            <person name="Lee H."/>
            <person name="Li P."/>
            <person name="Lisch D.R."/>
            <person name="Liu S."/>
            <person name="Liu Z."/>
            <person name="Nagel D.H."/>
            <person name="McCann M.C."/>
            <person name="SanMiguel P."/>
            <person name="Myers A.M."/>
            <person name="Nettleton D."/>
            <person name="Nguyen J."/>
            <person name="Penning B.W."/>
            <person name="Ponnala L."/>
            <person name="Schneider K.L."/>
            <person name="Schwartz D.C."/>
            <person name="Sharma A."/>
            <person name="Soderlund C."/>
            <person name="Springer N.M."/>
            <person name="Sun Q."/>
            <person name="Wang H."/>
            <person name="Waterman M."/>
            <person name="Westerman R."/>
            <person name="Wolfgruber T.K."/>
            <person name="Yang L."/>
            <person name="Yu Y."/>
            <person name="Zhang L."/>
            <person name="Zhou S."/>
            <person name="Zhu Q."/>
            <person name="Bennetzen J.L."/>
            <person name="Dawe R.K."/>
            <person name="Jiang J."/>
            <person name="Jiang N."/>
            <person name="Presting G.G."/>
            <person name="Wessler S.R."/>
            <person name="Aluru S."/>
            <person name="Martienssen R.A."/>
            <person name="Clifton S.W."/>
            <person name="McCombie W.R."/>
            <person name="Wing R.A."/>
            <person name="Wilson R.K."/>
        </authorList>
    </citation>
    <scope>NUCLEOTIDE SEQUENCE [LARGE SCALE GENOMIC DNA]</scope>
    <source>
        <strain evidence="2">cv. B73</strain>
    </source>
</reference>
<dbReference type="InParanoid" id="A0A804PTI1"/>
<organism evidence="1 2">
    <name type="scientific">Zea mays</name>
    <name type="common">Maize</name>
    <dbReference type="NCBI Taxonomy" id="4577"/>
    <lineage>
        <taxon>Eukaryota</taxon>
        <taxon>Viridiplantae</taxon>
        <taxon>Streptophyta</taxon>
        <taxon>Embryophyta</taxon>
        <taxon>Tracheophyta</taxon>
        <taxon>Spermatophyta</taxon>
        <taxon>Magnoliopsida</taxon>
        <taxon>Liliopsida</taxon>
        <taxon>Poales</taxon>
        <taxon>Poaceae</taxon>
        <taxon>PACMAD clade</taxon>
        <taxon>Panicoideae</taxon>
        <taxon>Andropogonodae</taxon>
        <taxon>Andropogoneae</taxon>
        <taxon>Tripsacinae</taxon>
        <taxon>Zea</taxon>
    </lineage>
</organism>
<sequence>MHGHTLVVCVVSAHTIIDKSSMHIGRTCIAKCLVGYNTDTVLITPATIRSLTEAKGEESVEQISKMRQMCSCWCFSTIATSLLKHGLYRVTRTPWNGVVLLWCGVGASKRGENHRRFLSLLFWRRF</sequence>
<dbReference type="EnsemblPlants" id="Zm00001eb270550_T001">
    <property type="protein sequence ID" value="Zm00001eb270550_P001"/>
    <property type="gene ID" value="Zm00001eb270550"/>
</dbReference>
<accession>A0A804PTI1</accession>
<dbReference type="AlphaFoldDB" id="A0A804PTI1"/>
<dbReference type="Gramene" id="Zm00001eb270550_T001">
    <property type="protein sequence ID" value="Zm00001eb270550_P001"/>
    <property type="gene ID" value="Zm00001eb270550"/>
</dbReference>
<reference evidence="1" key="3">
    <citation type="submission" date="2021-05" db="UniProtKB">
        <authorList>
            <consortium name="EnsemblPlants"/>
        </authorList>
    </citation>
    <scope>IDENTIFICATION</scope>
    <source>
        <strain evidence="1">cv. B73</strain>
    </source>
</reference>
<keyword evidence="2" id="KW-1185">Reference proteome</keyword>
<proteinExistence type="predicted"/>
<dbReference type="Proteomes" id="UP000007305">
    <property type="component" value="Chromosome 6"/>
</dbReference>
<evidence type="ECO:0000313" key="1">
    <source>
        <dbReference type="EnsemblPlants" id="Zm00001eb270550_P001"/>
    </source>
</evidence>
<protein>
    <submittedName>
        <fullName evidence="1">Uncharacterized protein</fullName>
    </submittedName>
</protein>
<reference evidence="1" key="2">
    <citation type="submission" date="2019-07" db="EMBL/GenBank/DDBJ databases">
        <authorList>
            <person name="Seetharam A."/>
            <person name="Woodhouse M."/>
            <person name="Cannon E."/>
        </authorList>
    </citation>
    <scope>NUCLEOTIDE SEQUENCE [LARGE SCALE GENOMIC DNA]</scope>
    <source>
        <strain evidence="1">cv. B73</strain>
    </source>
</reference>
<name>A0A804PTI1_MAIZE</name>